<feature type="region of interest" description="Disordered" evidence="1">
    <location>
        <begin position="1"/>
        <end position="23"/>
    </location>
</feature>
<reference evidence="4" key="1">
    <citation type="submission" date="2017-02" db="UniProtKB">
        <authorList>
            <consortium name="WormBaseParasite"/>
        </authorList>
    </citation>
    <scope>IDENTIFICATION</scope>
</reference>
<feature type="compositionally biased region" description="Pro residues" evidence="1">
    <location>
        <begin position="79"/>
        <end position="88"/>
    </location>
</feature>
<organism evidence="4">
    <name type="scientific">Hydatigena taeniaeformis</name>
    <name type="common">Feline tapeworm</name>
    <name type="synonym">Taenia taeniaeformis</name>
    <dbReference type="NCBI Taxonomy" id="6205"/>
    <lineage>
        <taxon>Eukaryota</taxon>
        <taxon>Metazoa</taxon>
        <taxon>Spiralia</taxon>
        <taxon>Lophotrochozoa</taxon>
        <taxon>Platyhelminthes</taxon>
        <taxon>Cestoda</taxon>
        <taxon>Eucestoda</taxon>
        <taxon>Cyclophyllidea</taxon>
        <taxon>Taeniidae</taxon>
        <taxon>Hydatigera</taxon>
    </lineage>
</organism>
<evidence type="ECO:0000313" key="4">
    <source>
        <dbReference type="WBParaSite" id="TTAC_0001083201-mRNA-1"/>
    </source>
</evidence>
<keyword evidence="3" id="KW-1185">Reference proteome</keyword>
<gene>
    <name evidence="2" type="ORF">TTAC_LOCUS10815</name>
</gene>
<dbReference type="Proteomes" id="UP000274429">
    <property type="component" value="Unassembled WGS sequence"/>
</dbReference>
<name>A0A0R3XBA5_HYDTA</name>
<feature type="compositionally biased region" description="Basic and acidic residues" evidence="1">
    <location>
        <begin position="9"/>
        <end position="19"/>
    </location>
</feature>
<dbReference type="EMBL" id="UYWX01022292">
    <property type="protein sequence ID" value="VDM35795.1"/>
    <property type="molecule type" value="Genomic_DNA"/>
</dbReference>
<evidence type="ECO:0000313" key="3">
    <source>
        <dbReference type="Proteomes" id="UP000274429"/>
    </source>
</evidence>
<dbReference type="WBParaSite" id="TTAC_0001083201-mRNA-1">
    <property type="protein sequence ID" value="TTAC_0001083201-mRNA-1"/>
    <property type="gene ID" value="TTAC_0001083201"/>
</dbReference>
<sequence length="122" mass="13404">MANAISIRDPCEGAKDHQEPPTGEMEALEQTLFAPITRLNTAECNFEHPPEVRGLLITLDPMPCRLYAPPSPLQTTPLPQHPTPPPISAPMLPLPAAYILRRSPTSRPFPAYALSRPTVPHQ</sequence>
<dbReference type="AlphaFoldDB" id="A0A0R3XBA5"/>
<accession>A0A0R3XBA5</accession>
<protein>
    <submittedName>
        <fullName evidence="2 4">Uncharacterized protein</fullName>
    </submittedName>
</protein>
<reference evidence="2 3" key="2">
    <citation type="submission" date="2018-11" db="EMBL/GenBank/DDBJ databases">
        <authorList>
            <consortium name="Pathogen Informatics"/>
        </authorList>
    </citation>
    <scope>NUCLEOTIDE SEQUENCE [LARGE SCALE GENOMIC DNA]</scope>
</reference>
<evidence type="ECO:0000313" key="2">
    <source>
        <dbReference type="EMBL" id="VDM35795.1"/>
    </source>
</evidence>
<evidence type="ECO:0000256" key="1">
    <source>
        <dbReference type="SAM" id="MobiDB-lite"/>
    </source>
</evidence>
<feature type="region of interest" description="Disordered" evidence="1">
    <location>
        <begin position="68"/>
        <end position="89"/>
    </location>
</feature>
<proteinExistence type="predicted"/>